<dbReference type="EMBL" id="JARJCN010000169">
    <property type="protein sequence ID" value="KAJ7065962.1"/>
    <property type="molecule type" value="Genomic_DNA"/>
</dbReference>
<dbReference type="Proteomes" id="UP001222325">
    <property type="component" value="Unassembled WGS sequence"/>
</dbReference>
<reference evidence="2" key="1">
    <citation type="submission" date="2023-03" db="EMBL/GenBank/DDBJ databases">
        <title>Massive genome expansion in bonnet fungi (Mycena s.s.) driven by repeated elements and novel gene families across ecological guilds.</title>
        <authorList>
            <consortium name="Lawrence Berkeley National Laboratory"/>
            <person name="Harder C.B."/>
            <person name="Miyauchi S."/>
            <person name="Viragh M."/>
            <person name="Kuo A."/>
            <person name="Thoen E."/>
            <person name="Andreopoulos B."/>
            <person name="Lu D."/>
            <person name="Skrede I."/>
            <person name="Drula E."/>
            <person name="Henrissat B."/>
            <person name="Morin E."/>
            <person name="Kohler A."/>
            <person name="Barry K."/>
            <person name="LaButti K."/>
            <person name="Morin E."/>
            <person name="Salamov A."/>
            <person name="Lipzen A."/>
            <person name="Mereny Z."/>
            <person name="Hegedus B."/>
            <person name="Baldrian P."/>
            <person name="Stursova M."/>
            <person name="Weitz H."/>
            <person name="Taylor A."/>
            <person name="Grigoriev I.V."/>
            <person name="Nagy L.G."/>
            <person name="Martin F."/>
            <person name="Kauserud H."/>
        </authorList>
    </citation>
    <scope>NUCLEOTIDE SEQUENCE</scope>
    <source>
        <strain evidence="2">CBHHK173m</strain>
    </source>
</reference>
<gene>
    <name evidence="2" type="ORF">B0H15DRAFT_972268</name>
</gene>
<evidence type="ECO:0000313" key="3">
    <source>
        <dbReference type="Proteomes" id="UP001222325"/>
    </source>
</evidence>
<evidence type="ECO:0000256" key="1">
    <source>
        <dbReference type="SAM" id="MobiDB-lite"/>
    </source>
</evidence>
<dbReference type="AlphaFoldDB" id="A0AAD6TP68"/>
<organism evidence="2 3">
    <name type="scientific">Mycena belliarum</name>
    <dbReference type="NCBI Taxonomy" id="1033014"/>
    <lineage>
        <taxon>Eukaryota</taxon>
        <taxon>Fungi</taxon>
        <taxon>Dikarya</taxon>
        <taxon>Basidiomycota</taxon>
        <taxon>Agaricomycotina</taxon>
        <taxon>Agaricomycetes</taxon>
        <taxon>Agaricomycetidae</taxon>
        <taxon>Agaricales</taxon>
        <taxon>Marasmiineae</taxon>
        <taxon>Mycenaceae</taxon>
        <taxon>Mycena</taxon>
    </lineage>
</organism>
<name>A0AAD6TP68_9AGAR</name>
<protein>
    <submittedName>
        <fullName evidence="2">Uncharacterized protein</fullName>
    </submittedName>
</protein>
<accession>A0AAD6TP68</accession>
<evidence type="ECO:0000313" key="2">
    <source>
        <dbReference type="EMBL" id="KAJ7065962.1"/>
    </source>
</evidence>
<proteinExistence type="predicted"/>
<feature type="compositionally biased region" description="Polar residues" evidence="1">
    <location>
        <begin position="501"/>
        <end position="515"/>
    </location>
</feature>
<sequence length="921" mass="103573">MDEYTFSPTYGPNEDFEFRDSQGNNPVLIWSINDADQLWCSFNSEPEMMAPDAGNFLNLPTTLTTATDNNGNLVALDCERYAVYYDPKVHWLGWNPIRGGYPPSGTLHDSLEFLFDQSPVATEVLRANIPTSSSSDGYKELEGDVGVEIDSAWREDMERLSHRLRDISLTLVRKSPFYGPNVWDPTAGDMPGVVSNHINWAHLSERDAQRAAATARRNLLSQLGFLSWFTTVKVRWPDDLEAEDIAWIKALRLDKRGKCGYLFKLGWDHFEINIPFMIAHDVPFHYAWTDKERDDGQFTRYSSLFLNECSAARSEQGGGKVDIKRLACYEVLKPDLLRYDVFFQDRSSSRLGRVLSNFRPEDDYGIVDFYGYGVRPIDDWHERRAYSERFKGLCRRGVSNRMVTFHRQSPLGADKPAVARSRAGLRTFELTAFALSGTGSLASEDAAYYESTYLVREQVKNRYAPRRDRVFSTYDGRRMADSPIRGIPQPTEVALRASQRRGLQTPTRSDVSHSSLRADDGHGSHRLLGMEHGYPGKIVQVQEPLIESAPLPEPRSSAKPADASRTNIAFSQLRRLSSKRGGGGGGGGGGAESFHDEFLGLLDGEEAGVAQVSTGSRSLLGNSPGVRNTIGFGFWSNEDAVAAIQGLTEILAPLDPPAEPQYADEFLWDLEWIDCTFLVLKDRRTHMHMKVYAACSGKSDVLEILTLALKFRLAFGIYVDSAEVRKFRSAKICALTRNTLGYLYAPGYIDVQLVYGLGNEECYGAYIAKVGSLLSRPHAIAFIGMGGILSFVAQLYDPHLLFRFLRVPSLQVSEYQKGDQILHMVDGNEIFLIADSVSPSENLKEEIMDGRYKWRTRKQWVQYFRAGNLGKHAPTAGTIPSKADFQNAMTMVQSAFPLSWDRRRLRDIQVPEFFEPLAHRE</sequence>
<feature type="region of interest" description="Disordered" evidence="1">
    <location>
        <begin position="497"/>
        <end position="522"/>
    </location>
</feature>
<keyword evidence="3" id="KW-1185">Reference proteome</keyword>
<comment type="caution">
    <text evidence="2">The sequence shown here is derived from an EMBL/GenBank/DDBJ whole genome shotgun (WGS) entry which is preliminary data.</text>
</comment>